<protein>
    <submittedName>
        <fullName evidence="2">Uncharacterized protein</fullName>
    </submittedName>
</protein>
<reference evidence="3" key="1">
    <citation type="journal article" date="2019" name="Int. J. Syst. Evol. Microbiol.">
        <title>The Global Catalogue of Microorganisms (GCM) 10K type strain sequencing project: providing services to taxonomists for standard genome sequencing and annotation.</title>
        <authorList>
            <consortium name="The Broad Institute Genomics Platform"/>
            <consortium name="The Broad Institute Genome Sequencing Center for Infectious Disease"/>
            <person name="Wu L."/>
            <person name="Ma J."/>
        </authorList>
    </citation>
    <scope>NUCLEOTIDE SEQUENCE [LARGE SCALE GENOMIC DNA]</scope>
    <source>
        <strain evidence="3">CGMCC 4.7246</strain>
    </source>
</reference>
<accession>A0ABW1NZW4</accession>
<organism evidence="2 3">
    <name type="scientific">Saccharothrix lopnurensis</name>
    <dbReference type="NCBI Taxonomy" id="1670621"/>
    <lineage>
        <taxon>Bacteria</taxon>
        <taxon>Bacillati</taxon>
        <taxon>Actinomycetota</taxon>
        <taxon>Actinomycetes</taxon>
        <taxon>Pseudonocardiales</taxon>
        <taxon>Pseudonocardiaceae</taxon>
        <taxon>Saccharothrix</taxon>
    </lineage>
</organism>
<evidence type="ECO:0000313" key="3">
    <source>
        <dbReference type="Proteomes" id="UP001596220"/>
    </source>
</evidence>
<evidence type="ECO:0000256" key="1">
    <source>
        <dbReference type="SAM" id="MobiDB-lite"/>
    </source>
</evidence>
<dbReference type="EMBL" id="JBHSQO010000003">
    <property type="protein sequence ID" value="MFC6088656.1"/>
    <property type="molecule type" value="Genomic_DNA"/>
</dbReference>
<sequence length="155" mass="14606">MVVDVGSGVDGTAEDDDGDGSADDGGSLGGLLGGCGVACGRDGAALVRSGPRVGAWSCRSGFGGPAASRRWVAGTRVETVTKTVDVLPSGAIATEVSTAVLTSALGSGGTASGPPEASTDARAAITVATTAPPAASSATVAYFFFGLGASGPGGA</sequence>
<name>A0ABW1NZW4_9PSEU</name>
<comment type="caution">
    <text evidence="2">The sequence shown here is derived from an EMBL/GenBank/DDBJ whole genome shotgun (WGS) entry which is preliminary data.</text>
</comment>
<dbReference type="Proteomes" id="UP001596220">
    <property type="component" value="Unassembled WGS sequence"/>
</dbReference>
<feature type="region of interest" description="Disordered" evidence="1">
    <location>
        <begin position="1"/>
        <end position="25"/>
    </location>
</feature>
<gene>
    <name evidence="2" type="ORF">ACFP3R_05180</name>
</gene>
<feature type="compositionally biased region" description="Acidic residues" evidence="1">
    <location>
        <begin position="12"/>
        <end position="22"/>
    </location>
</feature>
<evidence type="ECO:0000313" key="2">
    <source>
        <dbReference type="EMBL" id="MFC6088656.1"/>
    </source>
</evidence>
<dbReference type="RefSeq" id="WP_380633321.1">
    <property type="nucleotide sequence ID" value="NZ_JBHSQO010000003.1"/>
</dbReference>
<keyword evidence="3" id="KW-1185">Reference proteome</keyword>
<proteinExistence type="predicted"/>